<comment type="caution">
    <text evidence="2">The sequence shown here is derived from an EMBL/GenBank/DDBJ whole genome shotgun (WGS) entry which is preliminary data.</text>
</comment>
<accession>A0AA39CM02</accession>
<evidence type="ECO:0000256" key="1">
    <source>
        <dbReference type="SAM" id="MobiDB-lite"/>
    </source>
</evidence>
<sequence>MSTSTPDEARKIPIPPSLTADTQELPSEMASKFLSFLRSDTNAIPELGAVLSDSLNRTGWTDRVRALALELLRNGTCDTFPELMAEVTRRATLPPKEPEKPVSNKDKSKETNGAATSGAGAVNGNNAIALSKEWSGGPDGLPDVRTPYVTAEKGVAFVRDLIEEHYGNEEAPAQARNNHETQNGQEEGSAEETNEDDTSEQEEIKQGTGWIYVDEDLMPAEPRHDEISADPKSWNNIMPQGSKRARKGDGTYREN</sequence>
<evidence type="ECO:0000313" key="3">
    <source>
        <dbReference type="Proteomes" id="UP001172673"/>
    </source>
</evidence>
<dbReference type="AlphaFoldDB" id="A0AA39CM02"/>
<organism evidence="2 3">
    <name type="scientific">Cladophialophora chaetospira</name>
    <dbReference type="NCBI Taxonomy" id="386627"/>
    <lineage>
        <taxon>Eukaryota</taxon>
        <taxon>Fungi</taxon>
        <taxon>Dikarya</taxon>
        <taxon>Ascomycota</taxon>
        <taxon>Pezizomycotina</taxon>
        <taxon>Eurotiomycetes</taxon>
        <taxon>Chaetothyriomycetidae</taxon>
        <taxon>Chaetothyriales</taxon>
        <taxon>Herpotrichiellaceae</taxon>
        <taxon>Cladophialophora</taxon>
    </lineage>
</organism>
<feature type="region of interest" description="Disordered" evidence="1">
    <location>
        <begin position="88"/>
        <end position="125"/>
    </location>
</feature>
<reference evidence="2" key="1">
    <citation type="submission" date="2022-10" db="EMBL/GenBank/DDBJ databases">
        <title>Culturing micro-colonial fungi from biological soil crusts in the Mojave desert and describing Neophaeococcomyces mojavensis, and introducing the new genera and species Taxawa tesnikishii.</title>
        <authorList>
            <person name="Kurbessoian T."/>
            <person name="Stajich J.E."/>
        </authorList>
    </citation>
    <scope>NUCLEOTIDE SEQUENCE</scope>
    <source>
        <strain evidence="2">TK_41</strain>
    </source>
</reference>
<keyword evidence="3" id="KW-1185">Reference proteome</keyword>
<feature type="compositionally biased region" description="Low complexity" evidence="1">
    <location>
        <begin position="112"/>
        <end position="125"/>
    </location>
</feature>
<gene>
    <name evidence="2" type="ORF">H2200_003146</name>
</gene>
<feature type="region of interest" description="Disordered" evidence="1">
    <location>
        <begin position="1"/>
        <end position="25"/>
    </location>
</feature>
<feature type="region of interest" description="Disordered" evidence="1">
    <location>
        <begin position="162"/>
        <end position="255"/>
    </location>
</feature>
<dbReference type="EMBL" id="JAPDRK010000004">
    <property type="protein sequence ID" value="KAJ9613205.1"/>
    <property type="molecule type" value="Genomic_DNA"/>
</dbReference>
<feature type="compositionally biased region" description="Basic and acidic residues" evidence="1">
    <location>
        <begin position="96"/>
        <end position="110"/>
    </location>
</feature>
<feature type="compositionally biased region" description="Acidic residues" evidence="1">
    <location>
        <begin position="188"/>
        <end position="201"/>
    </location>
</feature>
<dbReference type="Proteomes" id="UP001172673">
    <property type="component" value="Unassembled WGS sequence"/>
</dbReference>
<proteinExistence type="predicted"/>
<evidence type="ECO:0000313" key="2">
    <source>
        <dbReference type="EMBL" id="KAJ9613205.1"/>
    </source>
</evidence>
<protein>
    <submittedName>
        <fullName evidence="2">Uncharacterized protein</fullName>
    </submittedName>
</protein>
<name>A0AA39CM02_9EURO</name>